<evidence type="ECO:0000256" key="2">
    <source>
        <dbReference type="ARBA" id="ARBA00022692"/>
    </source>
</evidence>
<keyword evidence="4 5" id="KW-0472">Membrane</keyword>
<dbReference type="AlphaFoldDB" id="A0A193KUQ6"/>
<reference evidence="7" key="1">
    <citation type="journal article" date="2016" name="PLoS Biol.">
        <title>GPCRs Direct Germline Development and Somatic Gonad Function in Planarians.</title>
        <authorList>
            <person name="Saberi A."/>
            <person name="Jamal A."/>
            <person name="Beets I."/>
            <person name="Schoofs L."/>
            <person name="Newmark P.A."/>
        </authorList>
    </citation>
    <scope>NUCLEOTIDE SEQUENCE</scope>
</reference>
<name>A0A193KUQ6_SCHMD</name>
<feature type="domain" description="G-protein coupled receptors family 2 profile 2" evidence="6">
    <location>
        <begin position="1"/>
        <end position="241"/>
    </location>
</feature>
<dbReference type="InterPro" id="IPR017981">
    <property type="entry name" value="GPCR_2-like_7TM"/>
</dbReference>
<dbReference type="EMBL" id="KX018940">
    <property type="protein sequence ID" value="ANO39101.1"/>
    <property type="molecule type" value="mRNA"/>
</dbReference>
<organism evidence="7">
    <name type="scientific">Schmidtea mediterranea</name>
    <name type="common">Freshwater planarian flatworm</name>
    <dbReference type="NCBI Taxonomy" id="79327"/>
    <lineage>
        <taxon>Eukaryota</taxon>
        <taxon>Metazoa</taxon>
        <taxon>Spiralia</taxon>
        <taxon>Lophotrochozoa</taxon>
        <taxon>Platyhelminthes</taxon>
        <taxon>Rhabditophora</taxon>
        <taxon>Seriata</taxon>
        <taxon>Tricladida</taxon>
        <taxon>Continenticola</taxon>
        <taxon>Geoplanoidea</taxon>
        <taxon>Dugesiidae</taxon>
        <taxon>Schmidtea</taxon>
    </lineage>
</organism>
<keyword evidence="3 5" id="KW-1133">Transmembrane helix</keyword>
<dbReference type="Pfam" id="PF00002">
    <property type="entry name" value="7tm_2"/>
    <property type="match status" value="1"/>
</dbReference>
<evidence type="ECO:0000313" key="7">
    <source>
        <dbReference type="EMBL" id="ANO39101.1"/>
    </source>
</evidence>
<dbReference type="PROSITE" id="PS50261">
    <property type="entry name" value="G_PROTEIN_RECEP_F2_4"/>
    <property type="match status" value="1"/>
</dbReference>
<feature type="transmembrane region" description="Helical" evidence="5">
    <location>
        <begin position="72"/>
        <end position="95"/>
    </location>
</feature>
<dbReference type="InterPro" id="IPR000832">
    <property type="entry name" value="GPCR_2_secretin-like"/>
</dbReference>
<accession>A0A193KUQ6</accession>
<dbReference type="PANTHER" id="PTHR12011">
    <property type="entry name" value="ADHESION G-PROTEIN COUPLED RECEPTOR"/>
    <property type="match status" value="1"/>
</dbReference>
<keyword evidence="2 5" id="KW-0812">Transmembrane</keyword>
<feature type="transmembrane region" description="Helical" evidence="5">
    <location>
        <begin position="34"/>
        <end position="52"/>
    </location>
</feature>
<feature type="transmembrane region" description="Helical" evidence="5">
    <location>
        <begin position="192"/>
        <end position="214"/>
    </location>
</feature>
<dbReference type="GO" id="GO:0005886">
    <property type="term" value="C:plasma membrane"/>
    <property type="evidence" value="ECO:0007669"/>
    <property type="project" value="TreeGrafter"/>
</dbReference>
<gene>
    <name evidence="7" type="primary">gcr144</name>
</gene>
<sequence length="311" mass="35855">MEILSKVGGTINVIVLVLFICFVCFINSRDKMRLVQLNISICLLFGTVVILISDFSLHNQLLCKMMALSTQFLFLSAFVWKLILGINAFRGIVLLKYQQEDWMLKRPFVAVLSGYSIPLAIVSASGGLNWQKYGKDFLDGCWIQSDIYLLWFLIPITIILFLNCIFLFLIGKALFHNYIRTRKTKVNESQEFLIFLQLMMTMGITWVTAYFGIFFLWAKYIFVICFPLQGLMMFLFVVIISQENRSKLINFISTKYSSLTTKSSSHSEEKRDFTTRQRTNSSNLAVNKILLSSFVDETEIVSDEILEKNAQ</sequence>
<evidence type="ECO:0000256" key="3">
    <source>
        <dbReference type="ARBA" id="ARBA00022989"/>
    </source>
</evidence>
<dbReference type="PANTHER" id="PTHR12011:SF347">
    <property type="entry name" value="FI21270P1-RELATED"/>
    <property type="match status" value="1"/>
</dbReference>
<feature type="transmembrane region" description="Helical" evidence="5">
    <location>
        <begin position="220"/>
        <end position="240"/>
    </location>
</feature>
<feature type="transmembrane region" description="Helical" evidence="5">
    <location>
        <begin position="148"/>
        <end position="171"/>
    </location>
</feature>
<feature type="transmembrane region" description="Helical" evidence="5">
    <location>
        <begin position="107"/>
        <end position="128"/>
    </location>
</feature>
<evidence type="ECO:0000256" key="5">
    <source>
        <dbReference type="SAM" id="Phobius"/>
    </source>
</evidence>
<protein>
    <submittedName>
        <fullName evidence="7">GCR144</fullName>
    </submittedName>
</protein>
<evidence type="ECO:0000256" key="1">
    <source>
        <dbReference type="ARBA" id="ARBA00004141"/>
    </source>
</evidence>
<proteinExistence type="evidence at transcript level"/>
<feature type="transmembrane region" description="Helical" evidence="5">
    <location>
        <begin position="6"/>
        <end position="27"/>
    </location>
</feature>
<evidence type="ECO:0000256" key="4">
    <source>
        <dbReference type="ARBA" id="ARBA00023136"/>
    </source>
</evidence>
<dbReference type="Gene3D" id="1.20.1070.10">
    <property type="entry name" value="Rhodopsin 7-helix transmembrane proteins"/>
    <property type="match status" value="1"/>
</dbReference>
<dbReference type="GO" id="GO:0007166">
    <property type="term" value="P:cell surface receptor signaling pathway"/>
    <property type="evidence" value="ECO:0007669"/>
    <property type="project" value="InterPro"/>
</dbReference>
<comment type="subcellular location">
    <subcellularLocation>
        <location evidence="1">Membrane</location>
        <topology evidence="1">Multi-pass membrane protein</topology>
    </subcellularLocation>
</comment>
<dbReference type="PRINTS" id="PR00249">
    <property type="entry name" value="GPCRSECRETIN"/>
</dbReference>
<evidence type="ECO:0000259" key="6">
    <source>
        <dbReference type="PROSITE" id="PS50261"/>
    </source>
</evidence>
<dbReference type="GO" id="GO:0004930">
    <property type="term" value="F:G protein-coupled receptor activity"/>
    <property type="evidence" value="ECO:0007669"/>
    <property type="project" value="InterPro"/>
</dbReference>